<name>L1JE97_GUITC</name>
<evidence type="ECO:0000313" key="3">
    <source>
        <dbReference type="EnsemblProtists" id="EKX46642"/>
    </source>
</evidence>
<proteinExistence type="predicted"/>
<feature type="region of interest" description="Disordered" evidence="1">
    <location>
        <begin position="307"/>
        <end position="422"/>
    </location>
</feature>
<feature type="compositionally biased region" description="Basic and acidic residues" evidence="1">
    <location>
        <begin position="401"/>
        <end position="414"/>
    </location>
</feature>
<dbReference type="HOGENOM" id="CLU_527301_0_0_1"/>
<evidence type="ECO:0000256" key="1">
    <source>
        <dbReference type="SAM" id="MobiDB-lite"/>
    </source>
</evidence>
<keyword evidence="4" id="KW-1185">Reference proteome</keyword>
<dbReference type="RefSeq" id="XP_005833622.1">
    <property type="nucleotide sequence ID" value="XM_005833565.1"/>
</dbReference>
<dbReference type="Proteomes" id="UP000011087">
    <property type="component" value="Unassembled WGS sequence"/>
</dbReference>
<dbReference type="KEGG" id="gtt:GUITHDRAFT_107426"/>
<feature type="region of interest" description="Disordered" evidence="1">
    <location>
        <begin position="449"/>
        <end position="481"/>
    </location>
</feature>
<dbReference type="PaxDb" id="55529-EKX46642"/>
<sequence length="517" mass="57914">MSEVQGDRPPFFAGSASKIACCRGREFPTGVVREFRCFQCRNATLDDVNSIIEHFELNEKEPWRFFPGTSTVFTASSPTFPCSISAPHITERMRLKDGAFILLSTLVSPQRYCGSSSGSGTEEISSKDWNFCKKLALVELMSARNDFHPKHSKACSQLYARTIAYHSLRQLEAYARSLGFDALRVFVTSHSPAAVNAIFNARCNSHGKEQHFLGLWAAYERRPVQYMDGTQLGQGLNLSSQEVLKGIRSCFVEMEVDLIATQFARRHTEWSLRAQSMEQRFHANAEQHRCETRSRVGDARDLKEFRQAGAAPGVQPWQKLPEPSVPQRAERPLAGPTRVEDGRARATARSQNSTAEVTGQEFRRPPTDPPQAAGEQTSLVRWLGTAGQHGQSAGLPVQEGSARDSMETHDGREDGGDETGTSTRWVDLMREYGLLHRRTKVASLRRKWTRREAAQQQKRPPVLFPTSEEHQAQADVSDSSATNTPLELLTLEDIAQGKQVTVKHLWSRSEAAREQTR</sequence>
<gene>
    <name evidence="2" type="ORF">GUITHDRAFT_107426</name>
</gene>
<organism evidence="2">
    <name type="scientific">Guillardia theta (strain CCMP2712)</name>
    <name type="common">Cryptophyte</name>
    <dbReference type="NCBI Taxonomy" id="905079"/>
    <lineage>
        <taxon>Eukaryota</taxon>
        <taxon>Cryptophyceae</taxon>
        <taxon>Pyrenomonadales</taxon>
        <taxon>Geminigeraceae</taxon>
        <taxon>Guillardia</taxon>
    </lineage>
</organism>
<reference evidence="2 4" key="1">
    <citation type="journal article" date="2012" name="Nature">
        <title>Algal genomes reveal evolutionary mosaicism and the fate of nucleomorphs.</title>
        <authorList>
            <consortium name="DOE Joint Genome Institute"/>
            <person name="Curtis B.A."/>
            <person name="Tanifuji G."/>
            <person name="Burki F."/>
            <person name="Gruber A."/>
            <person name="Irimia M."/>
            <person name="Maruyama S."/>
            <person name="Arias M.C."/>
            <person name="Ball S.G."/>
            <person name="Gile G.H."/>
            <person name="Hirakawa Y."/>
            <person name="Hopkins J.F."/>
            <person name="Kuo A."/>
            <person name="Rensing S.A."/>
            <person name="Schmutz J."/>
            <person name="Symeonidi A."/>
            <person name="Elias M."/>
            <person name="Eveleigh R.J."/>
            <person name="Herman E.K."/>
            <person name="Klute M.J."/>
            <person name="Nakayama T."/>
            <person name="Obornik M."/>
            <person name="Reyes-Prieto A."/>
            <person name="Armbrust E.V."/>
            <person name="Aves S.J."/>
            <person name="Beiko R.G."/>
            <person name="Coutinho P."/>
            <person name="Dacks J.B."/>
            <person name="Durnford D.G."/>
            <person name="Fast N.M."/>
            <person name="Green B.R."/>
            <person name="Grisdale C.J."/>
            <person name="Hempel F."/>
            <person name="Henrissat B."/>
            <person name="Hoppner M.P."/>
            <person name="Ishida K."/>
            <person name="Kim E."/>
            <person name="Koreny L."/>
            <person name="Kroth P.G."/>
            <person name="Liu Y."/>
            <person name="Malik S.B."/>
            <person name="Maier U.G."/>
            <person name="McRose D."/>
            <person name="Mock T."/>
            <person name="Neilson J.A."/>
            <person name="Onodera N.T."/>
            <person name="Poole A.M."/>
            <person name="Pritham E.J."/>
            <person name="Richards T.A."/>
            <person name="Rocap G."/>
            <person name="Roy S.W."/>
            <person name="Sarai C."/>
            <person name="Schaack S."/>
            <person name="Shirato S."/>
            <person name="Slamovits C.H."/>
            <person name="Spencer D.F."/>
            <person name="Suzuki S."/>
            <person name="Worden A.Z."/>
            <person name="Zauner S."/>
            <person name="Barry K."/>
            <person name="Bell C."/>
            <person name="Bharti A.K."/>
            <person name="Crow J.A."/>
            <person name="Grimwood J."/>
            <person name="Kramer R."/>
            <person name="Lindquist E."/>
            <person name="Lucas S."/>
            <person name="Salamov A."/>
            <person name="McFadden G.I."/>
            <person name="Lane C.E."/>
            <person name="Keeling P.J."/>
            <person name="Gray M.W."/>
            <person name="Grigoriev I.V."/>
            <person name="Archibald J.M."/>
        </authorList>
    </citation>
    <scope>NUCLEOTIDE SEQUENCE</scope>
    <source>
        <strain evidence="2 4">CCMP2712</strain>
    </source>
</reference>
<feature type="compositionally biased region" description="Polar residues" evidence="1">
    <location>
        <begin position="348"/>
        <end position="357"/>
    </location>
</feature>
<evidence type="ECO:0000313" key="2">
    <source>
        <dbReference type="EMBL" id="EKX46642.1"/>
    </source>
</evidence>
<dbReference type="EMBL" id="JH992993">
    <property type="protein sequence ID" value="EKX46642.1"/>
    <property type="molecule type" value="Genomic_DNA"/>
</dbReference>
<reference evidence="3" key="3">
    <citation type="submission" date="2016-03" db="UniProtKB">
        <authorList>
            <consortium name="EnsemblProtists"/>
        </authorList>
    </citation>
    <scope>IDENTIFICATION</scope>
</reference>
<reference evidence="4" key="2">
    <citation type="submission" date="2012-11" db="EMBL/GenBank/DDBJ databases">
        <authorList>
            <person name="Kuo A."/>
            <person name="Curtis B.A."/>
            <person name="Tanifuji G."/>
            <person name="Burki F."/>
            <person name="Gruber A."/>
            <person name="Irimia M."/>
            <person name="Maruyama S."/>
            <person name="Arias M.C."/>
            <person name="Ball S.G."/>
            <person name="Gile G.H."/>
            <person name="Hirakawa Y."/>
            <person name="Hopkins J.F."/>
            <person name="Rensing S.A."/>
            <person name="Schmutz J."/>
            <person name="Symeonidi A."/>
            <person name="Elias M."/>
            <person name="Eveleigh R.J."/>
            <person name="Herman E.K."/>
            <person name="Klute M.J."/>
            <person name="Nakayama T."/>
            <person name="Obornik M."/>
            <person name="Reyes-Prieto A."/>
            <person name="Armbrust E.V."/>
            <person name="Aves S.J."/>
            <person name="Beiko R.G."/>
            <person name="Coutinho P."/>
            <person name="Dacks J.B."/>
            <person name="Durnford D.G."/>
            <person name="Fast N.M."/>
            <person name="Green B.R."/>
            <person name="Grisdale C."/>
            <person name="Hempe F."/>
            <person name="Henrissat B."/>
            <person name="Hoppner M.P."/>
            <person name="Ishida K.-I."/>
            <person name="Kim E."/>
            <person name="Koreny L."/>
            <person name="Kroth P.G."/>
            <person name="Liu Y."/>
            <person name="Malik S.-B."/>
            <person name="Maier U.G."/>
            <person name="McRose D."/>
            <person name="Mock T."/>
            <person name="Neilson J.A."/>
            <person name="Onodera N.T."/>
            <person name="Poole A.M."/>
            <person name="Pritham E.J."/>
            <person name="Richards T.A."/>
            <person name="Rocap G."/>
            <person name="Roy S.W."/>
            <person name="Sarai C."/>
            <person name="Schaack S."/>
            <person name="Shirato S."/>
            <person name="Slamovits C.H."/>
            <person name="Spencer D.F."/>
            <person name="Suzuki S."/>
            <person name="Worden A.Z."/>
            <person name="Zauner S."/>
            <person name="Barry K."/>
            <person name="Bell C."/>
            <person name="Bharti A.K."/>
            <person name="Crow J.A."/>
            <person name="Grimwood J."/>
            <person name="Kramer R."/>
            <person name="Lindquist E."/>
            <person name="Lucas S."/>
            <person name="Salamov A."/>
            <person name="McFadden G.I."/>
            <person name="Lane C.E."/>
            <person name="Keeling P.J."/>
            <person name="Gray M.W."/>
            <person name="Grigoriev I.V."/>
            <person name="Archibald J.M."/>
        </authorList>
    </citation>
    <scope>NUCLEOTIDE SEQUENCE</scope>
    <source>
        <strain evidence="4">CCMP2712</strain>
    </source>
</reference>
<protein>
    <submittedName>
        <fullName evidence="2 3">Uncharacterized protein</fullName>
    </submittedName>
</protein>
<accession>L1JE97</accession>
<dbReference type="AlphaFoldDB" id="L1JE97"/>
<dbReference type="GeneID" id="17303333"/>
<evidence type="ECO:0000313" key="4">
    <source>
        <dbReference type="Proteomes" id="UP000011087"/>
    </source>
</evidence>
<dbReference type="EnsemblProtists" id="EKX46642">
    <property type="protein sequence ID" value="EKX46642"/>
    <property type="gene ID" value="GUITHDRAFT_107426"/>
</dbReference>